<evidence type="ECO:0000313" key="3">
    <source>
        <dbReference type="EMBL" id="KAH7365227.1"/>
    </source>
</evidence>
<keyword evidence="2" id="KW-0732">Signal</keyword>
<keyword evidence="4" id="KW-1185">Reference proteome</keyword>
<feature type="chain" id="PRO_5035888032" evidence="2">
    <location>
        <begin position="24"/>
        <end position="113"/>
    </location>
</feature>
<proteinExistence type="predicted"/>
<feature type="compositionally biased region" description="Basic and acidic residues" evidence="1">
    <location>
        <begin position="100"/>
        <end position="113"/>
    </location>
</feature>
<dbReference type="AlphaFoldDB" id="A0A8T2SPX3"/>
<name>A0A8T2SPX3_CERRI</name>
<sequence>MAISLRLVCAVVVVALVSSCVQCAEVDVGRKLSAGSGEGRELMYKEDGYEHMGMDSRMKDGYEGGSMGGSMKGYGRAAMTRAMGRVAATTRAMGRAATKRAMERTETKRACWE</sequence>
<dbReference type="EMBL" id="CM035423">
    <property type="protein sequence ID" value="KAH7365227.1"/>
    <property type="molecule type" value="Genomic_DNA"/>
</dbReference>
<protein>
    <submittedName>
        <fullName evidence="3">Uncharacterized protein</fullName>
    </submittedName>
</protein>
<gene>
    <name evidence="3" type="ORF">KP509_18G015500</name>
</gene>
<reference evidence="3" key="1">
    <citation type="submission" date="2021-08" db="EMBL/GenBank/DDBJ databases">
        <title>WGS assembly of Ceratopteris richardii.</title>
        <authorList>
            <person name="Marchant D.B."/>
            <person name="Chen G."/>
            <person name="Jenkins J."/>
            <person name="Shu S."/>
            <person name="Leebens-Mack J."/>
            <person name="Grimwood J."/>
            <person name="Schmutz J."/>
            <person name="Soltis P."/>
            <person name="Soltis D."/>
            <person name="Chen Z.-H."/>
        </authorList>
    </citation>
    <scope>NUCLEOTIDE SEQUENCE</scope>
    <source>
        <strain evidence="3">Whitten #5841</strain>
        <tissue evidence="3">Leaf</tissue>
    </source>
</reference>
<evidence type="ECO:0000256" key="1">
    <source>
        <dbReference type="SAM" id="MobiDB-lite"/>
    </source>
</evidence>
<feature type="region of interest" description="Disordered" evidence="1">
    <location>
        <begin position="94"/>
        <end position="113"/>
    </location>
</feature>
<organism evidence="3 4">
    <name type="scientific">Ceratopteris richardii</name>
    <name type="common">Triangle waterfern</name>
    <dbReference type="NCBI Taxonomy" id="49495"/>
    <lineage>
        <taxon>Eukaryota</taxon>
        <taxon>Viridiplantae</taxon>
        <taxon>Streptophyta</taxon>
        <taxon>Embryophyta</taxon>
        <taxon>Tracheophyta</taxon>
        <taxon>Polypodiopsida</taxon>
        <taxon>Polypodiidae</taxon>
        <taxon>Polypodiales</taxon>
        <taxon>Pteridineae</taxon>
        <taxon>Pteridaceae</taxon>
        <taxon>Parkerioideae</taxon>
        <taxon>Ceratopteris</taxon>
    </lineage>
</organism>
<feature type="signal peptide" evidence="2">
    <location>
        <begin position="1"/>
        <end position="23"/>
    </location>
</feature>
<dbReference type="Proteomes" id="UP000825935">
    <property type="component" value="Chromosome 18"/>
</dbReference>
<dbReference type="PROSITE" id="PS51257">
    <property type="entry name" value="PROKAR_LIPOPROTEIN"/>
    <property type="match status" value="1"/>
</dbReference>
<evidence type="ECO:0000256" key="2">
    <source>
        <dbReference type="SAM" id="SignalP"/>
    </source>
</evidence>
<comment type="caution">
    <text evidence="3">The sequence shown here is derived from an EMBL/GenBank/DDBJ whole genome shotgun (WGS) entry which is preliminary data.</text>
</comment>
<accession>A0A8T2SPX3</accession>
<evidence type="ECO:0000313" key="4">
    <source>
        <dbReference type="Proteomes" id="UP000825935"/>
    </source>
</evidence>